<name>A0A9D0YVQ3_9FIRM</name>
<dbReference type="AlphaFoldDB" id="A0A9D0YVQ3"/>
<dbReference type="InterPro" id="IPR012674">
    <property type="entry name" value="Calycin"/>
</dbReference>
<organism evidence="1 2">
    <name type="scientific">Candidatus Enterenecus faecium</name>
    <dbReference type="NCBI Taxonomy" id="2840780"/>
    <lineage>
        <taxon>Bacteria</taxon>
        <taxon>Bacillati</taxon>
        <taxon>Bacillota</taxon>
        <taxon>Clostridia</taxon>
        <taxon>Eubacteriales</taxon>
        <taxon>Candidatus Enterenecus</taxon>
    </lineage>
</organism>
<gene>
    <name evidence="1" type="ORF">IAD31_09370</name>
</gene>
<dbReference type="Proteomes" id="UP000886879">
    <property type="component" value="Unassembled WGS sequence"/>
</dbReference>
<accession>A0A9D0YVQ3</accession>
<dbReference type="Gene3D" id="2.40.128.20">
    <property type="match status" value="1"/>
</dbReference>
<evidence type="ECO:0000313" key="2">
    <source>
        <dbReference type="Proteomes" id="UP000886879"/>
    </source>
</evidence>
<comment type="caution">
    <text evidence="1">The sequence shown here is derived from an EMBL/GenBank/DDBJ whole genome shotgun (WGS) entry which is preliminary data.</text>
</comment>
<dbReference type="InterPro" id="IPR015231">
    <property type="entry name" value="DUF1934"/>
</dbReference>
<reference evidence="1" key="1">
    <citation type="submission" date="2020-10" db="EMBL/GenBank/DDBJ databases">
        <authorList>
            <person name="Gilroy R."/>
        </authorList>
    </citation>
    <scope>NUCLEOTIDE SEQUENCE</scope>
    <source>
        <strain evidence="1">ChiGjej2B2-12916</strain>
    </source>
</reference>
<reference evidence="1" key="2">
    <citation type="journal article" date="2021" name="PeerJ">
        <title>Extensive microbial diversity within the chicken gut microbiome revealed by metagenomics and culture.</title>
        <authorList>
            <person name="Gilroy R."/>
            <person name="Ravi A."/>
            <person name="Getino M."/>
            <person name="Pursley I."/>
            <person name="Horton D.L."/>
            <person name="Alikhan N.F."/>
            <person name="Baker D."/>
            <person name="Gharbi K."/>
            <person name="Hall N."/>
            <person name="Watson M."/>
            <person name="Adriaenssens E.M."/>
            <person name="Foster-Nyarko E."/>
            <person name="Jarju S."/>
            <person name="Secka A."/>
            <person name="Antonio M."/>
            <person name="Oren A."/>
            <person name="Chaudhuri R.R."/>
            <person name="La Ragione R."/>
            <person name="Hildebrand F."/>
            <person name="Pallen M.J."/>
        </authorList>
    </citation>
    <scope>NUCLEOTIDE SEQUENCE</scope>
    <source>
        <strain evidence="1">ChiGjej2B2-12916</strain>
    </source>
</reference>
<dbReference type="SUPFAM" id="SSF50814">
    <property type="entry name" value="Lipocalins"/>
    <property type="match status" value="1"/>
</dbReference>
<protein>
    <submittedName>
        <fullName evidence="1">DUF1934 domain-containing protein</fullName>
    </submittedName>
</protein>
<dbReference type="Pfam" id="PF09148">
    <property type="entry name" value="DUF1934"/>
    <property type="match status" value="1"/>
</dbReference>
<evidence type="ECO:0000313" key="1">
    <source>
        <dbReference type="EMBL" id="HIQ61785.1"/>
    </source>
</evidence>
<proteinExistence type="predicted"/>
<dbReference type="EMBL" id="DVFO01000102">
    <property type="protein sequence ID" value="HIQ61785.1"/>
    <property type="molecule type" value="Genomic_DNA"/>
</dbReference>
<sequence>MTDNVIISIKGTQVSAEGGPDEMELVTAGVLNQEGEGRYTISYEESELTGLEGTTTVVRVDGPRVTLLREGSINSQMVFEEGQRHLSMYETPYGSLSVGILTRRMRSTLGEAGGDLEIDYAIEIDHLLAGQNIFRMNVKKDPSIAQ</sequence>